<dbReference type="PANTHER" id="PTHR30532">
    <property type="entry name" value="IRON III DICITRATE-BINDING PERIPLASMIC PROTEIN"/>
    <property type="match status" value="1"/>
</dbReference>
<dbReference type="Gene3D" id="3.40.50.1980">
    <property type="entry name" value="Nitrogenase molybdenum iron protein domain"/>
    <property type="match status" value="2"/>
</dbReference>
<keyword evidence="4 6" id="KW-0732">Signal</keyword>
<evidence type="ECO:0000256" key="1">
    <source>
        <dbReference type="ARBA" id="ARBA00004196"/>
    </source>
</evidence>
<dbReference type="EMBL" id="CP053586">
    <property type="protein sequence ID" value="WNZ22666.1"/>
    <property type="molecule type" value="Genomic_DNA"/>
</dbReference>
<feature type="signal peptide" evidence="6">
    <location>
        <begin position="1"/>
        <end position="23"/>
    </location>
</feature>
<sequence>MSRLVSRWIKPFLLFAFLSFLLANCVSPAIEQNLTTIQQPDTTSECRMIQHQFGETCVPLNPQRIVALDPFMNLDPLIALGIKPIGYTSDIGEGREIIASVSIDDVKGATNVGKSDQPSLEKVLLLKPDLILATDHHPYPLLSAIAPTVPVSPNFETPANEAFFKENLRYVARVLGKETKAEEVLNQYQQRIKELRQRLRNQLEQIEVSLIYYNNGYVYKPERGHDAGTDVLIDTGLHYKLPPSGVPFSIETIEEYDADILLIVSFEQRPLSFFLQHPIFSHLKAVKTNRAYLVPPERWDTRGILGANQILDDLFKYLLDDR</sequence>
<evidence type="ECO:0000256" key="4">
    <source>
        <dbReference type="ARBA" id="ARBA00022729"/>
    </source>
</evidence>
<evidence type="ECO:0000256" key="3">
    <source>
        <dbReference type="ARBA" id="ARBA00022448"/>
    </source>
</evidence>
<evidence type="ECO:0000256" key="6">
    <source>
        <dbReference type="SAM" id="SignalP"/>
    </source>
</evidence>
<dbReference type="PROSITE" id="PS50983">
    <property type="entry name" value="FE_B12_PBP"/>
    <property type="match status" value="1"/>
</dbReference>
<proteinExistence type="inferred from homology"/>
<gene>
    <name evidence="8" type="ORF">HJG54_07215</name>
</gene>
<keyword evidence="3" id="KW-0813">Transport</keyword>
<feature type="coiled-coil region" evidence="5">
    <location>
        <begin position="178"/>
        <end position="209"/>
    </location>
</feature>
<evidence type="ECO:0000256" key="2">
    <source>
        <dbReference type="ARBA" id="ARBA00008814"/>
    </source>
</evidence>
<dbReference type="RefSeq" id="WP_316434181.1">
    <property type="nucleotide sequence ID" value="NZ_CP053586.1"/>
</dbReference>
<name>A0AA97AHE5_9CYAN</name>
<dbReference type="Pfam" id="PF01497">
    <property type="entry name" value="Peripla_BP_2"/>
    <property type="match status" value="1"/>
</dbReference>
<keyword evidence="5" id="KW-0175">Coiled coil</keyword>
<dbReference type="SUPFAM" id="SSF53807">
    <property type="entry name" value="Helical backbone' metal receptor"/>
    <property type="match status" value="1"/>
</dbReference>
<dbReference type="AlphaFoldDB" id="A0AA97AHE5"/>
<comment type="subcellular location">
    <subcellularLocation>
        <location evidence="1">Cell envelope</location>
    </subcellularLocation>
</comment>
<dbReference type="InterPro" id="IPR002491">
    <property type="entry name" value="ABC_transptr_periplasmic_BD"/>
</dbReference>
<dbReference type="PANTHER" id="PTHR30532:SF25">
    <property type="entry name" value="IRON(III) DICITRATE-BINDING PERIPLASMIC PROTEIN"/>
    <property type="match status" value="1"/>
</dbReference>
<reference evidence="8" key="1">
    <citation type="submission" date="2020-05" db="EMBL/GenBank/DDBJ databases">
        <authorList>
            <person name="Zhu T."/>
            <person name="Keshari N."/>
            <person name="Lu X."/>
        </authorList>
    </citation>
    <scope>NUCLEOTIDE SEQUENCE</scope>
    <source>
        <strain evidence="8">NK1-12</strain>
    </source>
</reference>
<dbReference type="InterPro" id="IPR051313">
    <property type="entry name" value="Bact_iron-sidero_bind"/>
</dbReference>
<feature type="chain" id="PRO_5041707769" evidence="6">
    <location>
        <begin position="24"/>
        <end position="322"/>
    </location>
</feature>
<protein>
    <submittedName>
        <fullName evidence="8">Iron-siderophore ABC transporter substrate-binding protein</fullName>
    </submittedName>
</protein>
<organism evidence="8">
    <name type="scientific">Leptolyngbya sp. NK1-12</name>
    <dbReference type="NCBI Taxonomy" id="2547451"/>
    <lineage>
        <taxon>Bacteria</taxon>
        <taxon>Bacillati</taxon>
        <taxon>Cyanobacteriota</taxon>
        <taxon>Cyanophyceae</taxon>
        <taxon>Leptolyngbyales</taxon>
        <taxon>Leptolyngbyaceae</taxon>
        <taxon>Leptolyngbya group</taxon>
        <taxon>Leptolyngbya</taxon>
    </lineage>
</organism>
<dbReference type="CDD" id="cd01146">
    <property type="entry name" value="FhuD"/>
    <property type="match status" value="1"/>
</dbReference>
<accession>A0AA97AHE5</accession>
<feature type="domain" description="Fe/B12 periplasmic-binding" evidence="7">
    <location>
        <begin position="65"/>
        <end position="322"/>
    </location>
</feature>
<comment type="similarity">
    <text evidence="2">Belongs to the bacterial solute-binding protein 8 family.</text>
</comment>
<dbReference type="GO" id="GO:0030288">
    <property type="term" value="C:outer membrane-bounded periplasmic space"/>
    <property type="evidence" value="ECO:0007669"/>
    <property type="project" value="TreeGrafter"/>
</dbReference>
<evidence type="ECO:0000259" key="7">
    <source>
        <dbReference type="PROSITE" id="PS50983"/>
    </source>
</evidence>
<evidence type="ECO:0000256" key="5">
    <source>
        <dbReference type="SAM" id="Coils"/>
    </source>
</evidence>
<evidence type="ECO:0000313" key="8">
    <source>
        <dbReference type="EMBL" id="WNZ22666.1"/>
    </source>
</evidence>
<dbReference type="GO" id="GO:1901678">
    <property type="term" value="P:iron coordination entity transport"/>
    <property type="evidence" value="ECO:0007669"/>
    <property type="project" value="UniProtKB-ARBA"/>
</dbReference>